<comment type="caution">
    <text evidence="2">The sequence shown here is derived from an EMBL/GenBank/DDBJ whole genome shotgun (WGS) entry which is preliminary data.</text>
</comment>
<feature type="region of interest" description="Disordered" evidence="1">
    <location>
        <begin position="93"/>
        <end position="118"/>
    </location>
</feature>
<name>A0A9N7UZ97_PLEPL</name>
<protein>
    <submittedName>
        <fullName evidence="2">Uncharacterized protein</fullName>
    </submittedName>
</protein>
<evidence type="ECO:0000256" key="1">
    <source>
        <dbReference type="SAM" id="MobiDB-lite"/>
    </source>
</evidence>
<accession>A0A9N7UZ97</accession>
<proteinExistence type="predicted"/>
<feature type="compositionally biased region" description="Low complexity" evidence="1">
    <location>
        <begin position="107"/>
        <end position="118"/>
    </location>
</feature>
<evidence type="ECO:0000313" key="2">
    <source>
        <dbReference type="EMBL" id="CAB1439561.1"/>
    </source>
</evidence>
<sequence>MFPGKTSGNTLCASKRGRREETTRRRRLFWMHREGSRGEDGEVEGTVSLLLHLPNLSTPRPISHLIPLPPTPPLLFTAACLMVQLLLSRSTTWRPGEQQPRPNASQLLALSRLRASET</sequence>
<gene>
    <name evidence="2" type="ORF">PLEPLA_LOCUS27343</name>
</gene>
<dbReference type="EMBL" id="CADEAL010002302">
    <property type="protein sequence ID" value="CAB1439561.1"/>
    <property type="molecule type" value="Genomic_DNA"/>
</dbReference>
<dbReference type="Proteomes" id="UP001153269">
    <property type="component" value="Unassembled WGS sequence"/>
</dbReference>
<keyword evidence="3" id="KW-1185">Reference proteome</keyword>
<organism evidence="2 3">
    <name type="scientific">Pleuronectes platessa</name>
    <name type="common">European plaice</name>
    <dbReference type="NCBI Taxonomy" id="8262"/>
    <lineage>
        <taxon>Eukaryota</taxon>
        <taxon>Metazoa</taxon>
        <taxon>Chordata</taxon>
        <taxon>Craniata</taxon>
        <taxon>Vertebrata</taxon>
        <taxon>Euteleostomi</taxon>
        <taxon>Actinopterygii</taxon>
        <taxon>Neopterygii</taxon>
        <taxon>Teleostei</taxon>
        <taxon>Neoteleostei</taxon>
        <taxon>Acanthomorphata</taxon>
        <taxon>Carangaria</taxon>
        <taxon>Pleuronectiformes</taxon>
        <taxon>Pleuronectoidei</taxon>
        <taxon>Pleuronectidae</taxon>
        <taxon>Pleuronectes</taxon>
    </lineage>
</organism>
<evidence type="ECO:0000313" key="3">
    <source>
        <dbReference type="Proteomes" id="UP001153269"/>
    </source>
</evidence>
<dbReference type="AlphaFoldDB" id="A0A9N7UZ97"/>
<feature type="compositionally biased region" description="Polar residues" evidence="1">
    <location>
        <begin position="1"/>
        <end position="12"/>
    </location>
</feature>
<reference evidence="2" key="1">
    <citation type="submission" date="2020-03" db="EMBL/GenBank/DDBJ databases">
        <authorList>
            <person name="Weist P."/>
        </authorList>
    </citation>
    <scope>NUCLEOTIDE SEQUENCE</scope>
</reference>
<feature type="region of interest" description="Disordered" evidence="1">
    <location>
        <begin position="1"/>
        <end position="23"/>
    </location>
</feature>